<dbReference type="GO" id="GO:0000049">
    <property type="term" value="F:tRNA binding"/>
    <property type="evidence" value="ECO:0007669"/>
    <property type="project" value="InterPro"/>
</dbReference>
<comment type="similarity">
    <text evidence="1 10">Belongs to the class-I aminoacyl-tRNA synthetase family. IleS type 2 subfamily.</text>
</comment>
<protein>
    <recommendedName>
        <fullName evidence="10">Isoleucine--tRNA ligase</fullName>
        <ecNumber evidence="10">6.1.1.5</ecNumber>
    </recommendedName>
    <alternativeName>
        <fullName evidence="10">Isoleucyl-tRNA synthetase</fullName>
        <shortName evidence="10">IleRS</shortName>
    </alternativeName>
</protein>
<evidence type="ECO:0000259" key="11">
    <source>
        <dbReference type="Pfam" id="PF00133"/>
    </source>
</evidence>
<evidence type="ECO:0000256" key="10">
    <source>
        <dbReference type="HAMAP-Rule" id="MF_02003"/>
    </source>
</evidence>
<dbReference type="InterPro" id="IPR033709">
    <property type="entry name" value="Anticodon_Ile_ABEc"/>
</dbReference>
<dbReference type="PRINTS" id="PR00984">
    <property type="entry name" value="TRNASYNTHILE"/>
</dbReference>
<evidence type="ECO:0000313" key="14">
    <source>
        <dbReference type="Proteomes" id="UP000326354"/>
    </source>
</evidence>
<comment type="cofactor">
    <cofactor evidence="10">
        <name>Zn(2+)</name>
        <dbReference type="ChEBI" id="CHEBI:29105"/>
    </cofactor>
</comment>
<dbReference type="Gene3D" id="1.10.730.10">
    <property type="entry name" value="Isoleucyl-tRNA Synthetase, Domain 1"/>
    <property type="match status" value="1"/>
</dbReference>
<dbReference type="GO" id="GO:0002161">
    <property type="term" value="F:aminoacyl-tRNA deacylase activity"/>
    <property type="evidence" value="ECO:0007669"/>
    <property type="project" value="InterPro"/>
</dbReference>
<dbReference type="InterPro" id="IPR009008">
    <property type="entry name" value="Val/Leu/Ile-tRNA-synth_edit"/>
</dbReference>
<sequence length="1044" mass="121181">MSFNEVSTQVSFPDEEKKILEFWKKEQVFEKSVEMRSEDKLYSFYDGPPFATGLPHYGHLLAGIIKDIIPRYWTMKGYRVERRFGWDCHGLPVEYEIDKKLDIKGRKGVEEFGIANYNDECKSIVQRYTSEWRQTVERIGRWVDFDNDYKTMNPDFMESVWWVFKQLWEKDLVYRGYKVLPYSTAVATPLSNFEASSNYKDLQDPSITIVFKAIGEENTSFLAWTTTPWTLPSNLALCVGPEIEYVKIKTDKHDDFLIMAKERLKAYFPKNKGFEILETYEGKDLEGKEYEPLFPYFSEKREEGAFKVLVGDHVTIEDGTGIVHTAPAFGEEDFTICQKYNIPVVMPIDDDGQFIEPVSDFLGQHVKAADKNIIKHLKEKKLLYKQDTIQHRVPVCWRSDTPLIYRVISTWFVKVEEIKERIIANNKKTNWIPEHLRDGRFGKWLEGARDWAISRNRFWGNPIPLWMNEETGETLCVGSIAELEELTGKKITDIHRQYIDDLEIPSPTGKKPLKRVSEVLDCWFESGSMPYAQAHYPFENKEKFEKSFPADFIAEGLDQTRGWFYTLSILGTALFDSIPFKNVIVNGILLAEDGNKMSKRLKNYPDPNYVLDEYGADALRLYMIQSPAVRAEDLRFSEAGVKEIVRRVILKTWNAYSFFCNYAAVDKWKPSDKKVETTNLLDKWIVSRMQSLLKRIEEEMAAYRLYNVVPAILDFVEDLTNTYIRFNRKRFWEQGQSDDKEAAYQTLYDVLINLSKVMAPFTPFQAEIIYQNLSQHSADKKESVHLEDFPTAQDESILPSLETSVGIMQQVLVMVRNLREKAKVKVKIPLKRMTIIHRTAEFLENVKELEGYMKEELNIRDIDYSQEEEKYVELQAKANGRVLGKKLGKKFGVINKKIQELSTEELFKLESGKEIEIEGEKITSEGVNVHRTPQPGHEYVASNIHITVEIDATVDEDQMLEGLAREIVNRVQKLRKTADLKLDDNIHIEYSAEKDLQKAIDNHPDYIQEQTLAKSLKQSDEPQGDTSEEYTIDKQKLVLAIKVA</sequence>
<gene>
    <name evidence="10" type="primary">ileS</name>
    <name evidence="13" type="ORF">UABAM_02167</name>
</gene>
<dbReference type="CDD" id="cd00818">
    <property type="entry name" value="IleRS_core"/>
    <property type="match status" value="1"/>
</dbReference>
<comment type="subunit">
    <text evidence="10">Monomer.</text>
</comment>
<dbReference type="FunFam" id="3.40.50.620:FF:000023">
    <property type="entry name" value="Isoleucyl-tRNA synthetase,cytoplasmic"/>
    <property type="match status" value="1"/>
</dbReference>
<evidence type="ECO:0000313" key="13">
    <source>
        <dbReference type="EMBL" id="BBM83812.1"/>
    </source>
</evidence>
<dbReference type="PANTHER" id="PTHR42780">
    <property type="entry name" value="SOLEUCYL-TRNA SYNTHETASE"/>
    <property type="match status" value="1"/>
</dbReference>
<dbReference type="GO" id="GO:0006428">
    <property type="term" value="P:isoleucyl-tRNA aminoacylation"/>
    <property type="evidence" value="ECO:0007669"/>
    <property type="project" value="UniProtKB-UniRule"/>
</dbReference>
<evidence type="ECO:0000256" key="6">
    <source>
        <dbReference type="ARBA" id="ARBA00022917"/>
    </source>
</evidence>
<keyword evidence="10" id="KW-0479">Metal-binding</keyword>
<feature type="short sequence motif" description="'HIGH' region" evidence="10">
    <location>
        <begin position="49"/>
        <end position="59"/>
    </location>
</feature>
<dbReference type="Pfam" id="PF00133">
    <property type="entry name" value="tRNA-synt_1"/>
    <property type="match status" value="1"/>
</dbReference>
<name>A0A5S9IM12_UABAM</name>
<keyword evidence="2 10" id="KW-0963">Cytoplasm</keyword>
<comment type="subcellular location">
    <subcellularLocation>
        <location evidence="10">Cytoplasm</location>
    </subcellularLocation>
</comment>
<evidence type="ECO:0000256" key="5">
    <source>
        <dbReference type="ARBA" id="ARBA00022840"/>
    </source>
</evidence>
<feature type="domain" description="Methionyl/Valyl/Leucyl/Isoleucyl-tRNA synthetase anticodon-binding" evidence="12">
    <location>
        <begin position="682"/>
        <end position="831"/>
    </location>
</feature>
<dbReference type="InterPro" id="IPR014729">
    <property type="entry name" value="Rossmann-like_a/b/a_fold"/>
</dbReference>
<comment type="function">
    <text evidence="8 10">Catalyzes the attachment of isoleucine to tRNA(Ile). As IleRS can inadvertently accommodate and process structurally similar amino acids such as valine, to avoid such errors it has two additional distinct tRNA(Ile)-dependent editing activities. One activity is designated as 'pretransfer' editing and involves the hydrolysis of activated Val-AMP. The other activity is designated 'posttransfer' editing and involves deacylation of mischarged Val-tRNA(Ile).</text>
</comment>
<dbReference type="OrthoDB" id="9810365at2"/>
<dbReference type="InterPro" id="IPR002300">
    <property type="entry name" value="aa-tRNA-synth_Ia"/>
</dbReference>
<keyword evidence="3 10" id="KW-0436">Ligase</keyword>
<evidence type="ECO:0000256" key="8">
    <source>
        <dbReference type="ARBA" id="ARBA00025217"/>
    </source>
</evidence>
<dbReference type="SUPFAM" id="SSF52374">
    <property type="entry name" value="Nucleotidylyl transferase"/>
    <property type="match status" value="1"/>
</dbReference>
<dbReference type="EMBL" id="AP019860">
    <property type="protein sequence ID" value="BBM83812.1"/>
    <property type="molecule type" value="Genomic_DNA"/>
</dbReference>
<evidence type="ECO:0000256" key="1">
    <source>
        <dbReference type="ARBA" id="ARBA00007078"/>
    </source>
</evidence>
<feature type="binding site" evidence="10">
    <location>
        <position position="599"/>
    </location>
    <ligand>
        <name>ATP</name>
        <dbReference type="ChEBI" id="CHEBI:30616"/>
    </ligand>
</feature>
<dbReference type="InterPro" id="IPR001412">
    <property type="entry name" value="aa-tRNA-synth_I_CS"/>
</dbReference>
<dbReference type="SUPFAM" id="SSF47323">
    <property type="entry name" value="Anticodon-binding domain of a subclass of class I aminoacyl-tRNA synthetases"/>
    <property type="match status" value="1"/>
</dbReference>
<evidence type="ECO:0000256" key="3">
    <source>
        <dbReference type="ARBA" id="ARBA00022598"/>
    </source>
</evidence>
<keyword evidence="6 10" id="KW-0648">Protein biosynthesis</keyword>
<dbReference type="PANTHER" id="PTHR42780:SF1">
    <property type="entry name" value="ISOLEUCINE--TRNA LIGASE, CYTOPLASMIC"/>
    <property type="match status" value="1"/>
</dbReference>
<dbReference type="KEGG" id="uam:UABAM_02167"/>
<keyword evidence="7 10" id="KW-0030">Aminoacyl-tRNA synthetase</keyword>
<dbReference type="GO" id="GO:0005524">
    <property type="term" value="F:ATP binding"/>
    <property type="evidence" value="ECO:0007669"/>
    <property type="project" value="UniProtKB-UniRule"/>
</dbReference>
<dbReference type="NCBIfam" id="TIGR00392">
    <property type="entry name" value="ileS"/>
    <property type="match status" value="1"/>
</dbReference>
<dbReference type="PROSITE" id="PS00178">
    <property type="entry name" value="AA_TRNA_LIGASE_I"/>
    <property type="match status" value="1"/>
</dbReference>
<dbReference type="Pfam" id="PF19302">
    <property type="entry name" value="DUF5915"/>
    <property type="match status" value="1"/>
</dbReference>
<dbReference type="InterPro" id="IPR023586">
    <property type="entry name" value="Ile-tRNA-ligase_type2"/>
</dbReference>
<dbReference type="SUPFAM" id="SSF50677">
    <property type="entry name" value="ValRS/IleRS/LeuRS editing domain"/>
    <property type="match status" value="1"/>
</dbReference>
<keyword evidence="10" id="KW-0862">Zinc</keyword>
<feature type="domain" description="Aminoacyl-tRNA synthetase class Ia" evidence="11">
    <location>
        <begin position="18"/>
        <end position="634"/>
    </location>
</feature>
<feature type="short sequence motif" description="'KMSKS' region" evidence="10">
    <location>
        <begin position="596"/>
        <end position="600"/>
    </location>
</feature>
<dbReference type="AlphaFoldDB" id="A0A5S9IM12"/>
<dbReference type="InterPro" id="IPR002301">
    <property type="entry name" value="Ile-tRNA-ligase"/>
</dbReference>
<dbReference type="GO" id="GO:0004822">
    <property type="term" value="F:isoleucine-tRNA ligase activity"/>
    <property type="evidence" value="ECO:0007669"/>
    <property type="project" value="UniProtKB-UniRule"/>
</dbReference>
<dbReference type="RefSeq" id="WP_151967995.1">
    <property type="nucleotide sequence ID" value="NZ_AP019860.1"/>
</dbReference>
<organism evidence="13 14">
    <name type="scientific">Uabimicrobium amorphum</name>
    <dbReference type="NCBI Taxonomy" id="2596890"/>
    <lineage>
        <taxon>Bacteria</taxon>
        <taxon>Pseudomonadati</taxon>
        <taxon>Planctomycetota</taxon>
        <taxon>Candidatus Uabimicrobiia</taxon>
        <taxon>Candidatus Uabimicrobiales</taxon>
        <taxon>Candidatus Uabimicrobiaceae</taxon>
        <taxon>Candidatus Uabimicrobium</taxon>
    </lineage>
</organism>
<keyword evidence="5 10" id="KW-0067">ATP-binding</keyword>
<keyword evidence="4 10" id="KW-0547">Nucleotide-binding</keyword>
<dbReference type="Pfam" id="PF08264">
    <property type="entry name" value="Anticodon_1"/>
    <property type="match status" value="1"/>
</dbReference>
<comment type="domain">
    <text evidence="10">IleRS has two distinct active sites: one for aminoacylation and one for editing. The misactivated valine is translocated from the active site to the editing site, which sterically excludes the correctly activated isoleucine. The single editing site contains two valyl binding pockets, one specific for each substrate (Val-AMP or Val-tRNA(Ile)).</text>
</comment>
<dbReference type="HAMAP" id="MF_02003">
    <property type="entry name" value="Ile_tRNA_synth_type2"/>
    <property type="match status" value="1"/>
</dbReference>
<dbReference type="GO" id="GO:0005737">
    <property type="term" value="C:cytoplasm"/>
    <property type="evidence" value="ECO:0007669"/>
    <property type="project" value="UniProtKB-SubCell"/>
</dbReference>
<evidence type="ECO:0000256" key="4">
    <source>
        <dbReference type="ARBA" id="ARBA00022741"/>
    </source>
</evidence>
<evidence type="ECO:0000256" key="2">
    <source>
        <dbReference type="ARBA" id="ARBA00022490"/>
    </source>
</evidence>
<dbReference type="EC" id="6.1.1.5" evidence="10"/>
<dbReference type="InterPro" id="IPR009080">
    <property type="entry name" value="tRNAsynth_Ia_anticodon-bd"/>
</dbReference>
<evidence type="ECO:0000256" key="9">
    <source>
        <dbReference type="ARBA" id="ARBA00048359"/>
    </source>
</evidence>
<proteinExistence type="inferred from homology"/>
<dbReference type="InterPro" id="IPR013155">
    <property type="entry name" value="M/V/L/I-tRNA-synth_anticd-bd"/>
</dbReference>
<dbReference type="Proteomes" id="UP000326354">
    <property type="component" value="Chromosome"/>
</dbReference>
<keyword evidence="14" id="KW-1185">Reference proteome</keyword>
<evidence type="ECO:0000259" key="12">
    <source>
        <dbReference type="Pfam" id="PF08264"/>
    </source>
</evidence>
<evidence type="ECO:0000256" key="7">
    <source>
        <dbReference type="ARBA" id="ARBA00023146"/>
    </source>
</evidence>
<comment type="catalytic activity">
    <reaction evidence="9 10">
        <text>tRNA(Ile) + L-isoleucine + ATP = L-isoleucyl-tRNA(Ile) + AMP + diphosphate</text>
        <dbReference type="Rhea" id="RHEA:11060"/>
        <dbReference type="Rhea" id="RHEA-COMP:9666"/>
        <dbReference type="Rhea" id="RHEA-COMP:9695"/>
        <dbReference type="ChEBI" id="CHEBI:30616"/>
        <dbReference type="ChEBI" id="CHEBI:33019"/>
        <dbReference type="ChEBI" id="CHEBI:58045"/>
        <dbReference type="ChEBI" id="CHEBI:78442"/>
        <dbReference type="ChEBI" id="CHEBI:78528"/>
        <dbReference type="ChEBI" id="CHEBI:456215"/>
        <dbReference type="EC" id="6.1.1.5"/>
    </reaction>
</comment>
<dbReference type="CDD" id="cd07961">
    <property type="entry name" value="Anticodon_Ia_Ile_ABEc"/>
    <property type="match status" value="1"/>
</dbReference>
<dbReference type="GO" id="GO:0008270">
    <property type="term" value="F:zinc ion binding"/>
    <property type="evidence" value="ECO:0007669"/>
    <property type="project" value="UniProtKB-UniRule"/>
</dbReference>
<dbReference type="Gene3D" id="3.40.50.620">
    <property type="entry name" value="HUPs"/>
    <property type="match status" value="2"/>
</dbReference>
<dbReference type="FunFam" id="3.40.50.620:FF:000133">
    <property type="entry name" value="Isoleucyl-tRNA synthetase, cytoplasmic"/>
    <property type="match status" value="1"/>
</dbReference>
<reference evidence="13 14" key="1">
    <citation type="submission" date="2019-08" db="EMBL/GenBank/DDBJ databases">
        <title>Complete genome sequence of Candidatus Uab amorphum.</title>
        <authorList>
            <person name="Shiratori T."/>
            <person name="Suzuki S."/>
            <person name="Kakizawa Y."/>
            <person name="Ishida K."/>
        </authorList>
    </citation>
    <scope>NUCLEOTIDE SEQUENCE [LARGE SCALE GENOMIC DNA]</scope>
    <source>
        <strain evidence="13 14">SRT547</strain>
    </source>
</reference>
<accession>A0A5S9IM12</accession>